<evidence type="ECO:0000313" key="2">
    <source>
        <dbReference type="Proteomes" id="UP000733744"/>
    </source>
</evidence>
<keyword evidence="2" id="KW-1185">Reference proteome</keyword>
<gene>
    <name evidence="1" type="ORF">EKO24_018155</name>
</gene>
<organism evidence="1 2">
    <name type="scientific">Candidatus Methylobacter oryzae</name>
    <dbReference type="NCBI Taxonomy" id="2497749"/>
    <lineage>
        <taxon>Bacteria</taxon>
        <taxon>Pseudomonadati</taxon>
        <taxon>Pseudomonadota</taxon>
        <taxon>Gammaproteobacteria</taxon>
        <taxon>Methylococcales</taxon>
        <taxon>Methylococcaceae</taxon>
        <taxon>Methylobacter</taxon>
    </lineage>
</organism>
<proteinExistence type="predicted"/>
<dbReference type="EMBL" id="RYFG02000116">
    <property type="protein sequence ID" value="TRW90721.1"/>
    <property type="molecule type" value="Genomic_DNA"/>
</dbReference>
<evidence type="ECO:0000313" key="1">
    <source>
        <dbReference type="EMBL" id="TRW90721.1"/>
    </source>
</evidence>
<dbReference type="Proteomes" id="UP000733744">
    <property type="component" value="Unassembled WGS sequence"/>
</dbReference>
<sequence>MTHELSESELFEALHYAKSIDEETGAQIIGQFQLEQTALAEIMFGMFPTFIAEQNQEMSYLFMDLCFDVLCVFQKAFGSLPSQNDMNFDWLEKQATLLAPEFKSLVKEQHMDEQIRSKLQDRFIQRSSEETVQRDLVNFMNAAIDDFALEDASRAPATKITQTMISIVIRLFSNLYNNANKTS</sequence>
<reference evidence="1 2" key="1">
    <citation type="journal article" date="2019" name="Antonie Van Leeuwenhoek">
        <title>Description of 'Ca. Methylobacter oryzae' KRF1, a novel species from the environmentally important Methylobacter clade 2.</title>
        <authorList>
            <person name="Khatri K."/>
            <person name="Mohite J.A."/>
            <person name="Pandit P.S."/>
            <person name="Bahulikar R."/>
            <person name="Rahalkar M.C."/>
        </authorList>
    </citation>
    <scope>NUCLEOTIDE SEQUENCE [LARGE SCALE GENOMIC DNA]</scope>
    <source>
        <strain evidence="1 2">KRF1</strain>
    </source>
</reference>
<name>A0ABY3C615_9GAMM</name>
<accession>A0ABY3C615</accession>
<comment type="caution">
    <text evidence="1">The sequence shown here is derived from an EMBL/GenBank/DDBJ whole genome shotgun (WGS) entry which is preliminary data.</text>
</comment>
<protein>
    <submittedName>
        <fullName evidence="1">Uncharacterized protein</fullName>
    </submittedName>
</protein>
<dbReference type="RefSeq" id="WP_127027409.1">
    <property type="nucleotide sequence ID" value="NZ_RYFG02000116.1"/>
</dbReference>